<dbReference type="InterPro" id="IPR051923">
    <property type="entry name" value="Glycosyl_Hydrolase_39"/>
</dbReference>
<dbReference type="Gene3D" id="2.60.40.1190">
    <property type="match status" value="1"/>
</dbReference>
<dbReference type="InterPro" id="IPR006311">
    <property type="entry name" value="TAT_signal"/>
</dbReference>
<feature type="chain" id="PRO_5045761215" evidence="3">
    <location>
        <begin position="32"/>
        <end position="987"/>
    </location>
</feature>
<dbReference type="PANTHER" id="PTHR12631">
    <property type="entry name" value="ALPHA-L-IDURONIDASE"/>
    <property type="match status" value="1"/>
</dbReference>
<evidence type="ECO:0000313" key="6">
    <source>
        <dbReference type="Proteomes" id="UP001218170"/>
    </source>
</evidence>
<dbReference type="SUPFAM" id="SSF51445">
    <property type="entry name" value="(Trans)glycosidases"/>
    <property type="match status" value="1"/>
</dbReference>
<reference evidence="5 6" key="1">
    <citation type="submission" date="2023-02" db="EMBL/GenBank/DDBJ databases">
        <title>Study of novel species of the Microbacterium genus.</title>
        <authorList>
            <person name="Arroyo-Herrera I."/>
            <person name="Roman-Ponce B."/>
            <person name="Vasquez-Murrieta M.S."/>
        </authorList>
    </citation>
    <scope>NUCLEOTIDE SEQUENCE [LARGE SCALE GENOMIC DNA]</scope>
    <source>
        <strain evidence="5 6">NE1TT3</strain>
    </source>
</reference>
<evidence type="ECO:0000256" key="1">
    <source>
        <dbReference type="SAM" id="MobiDB-lite"/>
    </source>
</evidence>
<dbReference type="RefSeq" id="WP_274263721.1">
    <property type="nucleotide sequence ID" value="NZ_JAQZCI010000001.1"/>
</dbReference>
<keyword evidence="2" id="KW-0472">Membrane</keyword>
<gene>
    <name evidence="5" type="ORF">PUW80_01800</name>
</gene>
<proteinExistence type="predicted"/>
<keyword evidence="3" id="KW-0732">Signal</keyword>
<feature type="transmembrane region" description="Helical" evidence="2">
    <location>
        <begin position="960"/>
        <end position="980"/>
    </location>
</feature>
<feature type="domain" description="Carbohydrate-binding" evidence="4">
    <location>
        <begin position="721"/>
        <end position="884"/>
    </location>
</feature>
<dbReference type="Proteomes" id="UP001218170">
    <property type="component" value="Unassembled WGS sequence"/>
</dbReference>
<organism evidence="5 6">
    <name type="scientific">Microbacterium thalli</name>
    <dbReference type="NCBI Taxonomy" id="3027921"/>
    <lineage>
        <taxon>Bacteria</taxon>
        <taxon>Bacillati</taxon>
        <taxon>Actinomycetota</taxon>
        <taxon>Actinomycetes</taxon>
        <taxon>Micrococcales</taxon>
        <taxon>Microbacteriaceae</taxon>
        <taxon>Microbacterium</taxon>
    </lineage>
</organism>
<keyword evidence="2" id="KW-0812">Transmembrane</keyword>
<dbReference type="PROSITE" id="PS51318">
    <property type="entry name" value="TAT"/>
    <property type="match status" value="1"/>
</dbReference>
<evidence type="ECO:0000256" key="2">
    <source>
        <dbReference type="SAM" id="Phobius"/>
    </source>
</evidence>
<feature type="region of interest" description="Disordered" evidence="1">
    <location>
        <begin position="908"/>
        <end position="941"/>
    </location>
</feature>
<dbReference type="InterPro" id="IPR017853">
    <property type="entry name" value="GH"/>
</dbReference>
<dbReference type="EMBL" id="JAQZCI010000001">
    <property type="protein sequence ID" value="MDD7961079.1"/>
    <property type="molecule type" value="Genomic_DNA"/>
</dbReference>
<accession>A0ABT5SE38</accession>
<dbReference type="SUPFAM" id="SSF49344">
    <property type="entry name" value="CBD9-like"/>
    <property type="match status" value="1"/>
</dbReference>
<dbReference type="Gene3D" id="3.20.20.80">
    <property type="entry name" value="Glycosidases"/>
    <property type="match status" value="1"/>
</dbReference>
<keyword evidence="6" id="KW-1185">Reference proteome</keyword>
<dbReference type="PANTHER" id="PTHR12631:SF10">
    <property type="entry name" value="BETA-XYLOSIDASE-LIKE PROTEIN-RELATED"/>
    <property type="match status" value="1"/>
</dbReference>
<feature type="signal peptide" evidence="3">
    <location>
        <begin position="1"/>
        <end position="31"/>
    </location>
</feature>
<evidence type="ECO:0000259" key="4">
    <source>
        <dbReference type="Pfam" id="PF06452"/>
    </source>
</evidence>
<dbReference type="Pfam" id="PF06452">
    <property type="entry name" value="CBM9_1"/>
    <property type="match status" value="1"/>
</dbReference>
<protein>
    <submittedName>
        <fullName evidence="5">Sugar-binding protein</fullName>
    </submittedName>
</protein>
<name>A0ABT5SE38_9MICO</name>
<dbReference type="InterPro" id="IPR010502">
    <property type="entry name" value="Carb-bd_dom_fam9"/>
</dbReference>
<comment type="caution">
    <text evidence="5">The sequence shown here is derived from an EMBL/GenBank/DDBJ whole genome shotgun (WGS) entry which is preliminary data.</text>
</comment>
<sequence length="987" mass="100846">MPHHPLTPLRSLPRRTAAGTALALALGGALAAPASAAAPELSITSQAWGNLFHDGDAVSIRYETSAAAITWRVVDGWGEAVDDGSEPSDGTLSPNVTDTGWYRLEVTATGDGRTSAATTFAILPDTDAAASATGRFGAATHYGQSWDPASMQALTAGGFAQLRDEIYWSEVETEAGVYDWSRARAEFLDSARAQGIRPLLLAGYGNPLYDSGNGPVSPDAVAAYADYAAAMAAEFGDMSTGIEVWNEWDLGLGGNTNVSPEHYVALLAAASPAIAAAAPGLPVIGPAVANLNTDWLERTFQLGALEHLDGIVLHPYSYPVGADALDETLTRIDALVRRYNGGESLPLWITEHGWPTGTNARAVPERQQAADIAKSAVIAAAHDAERYYVYDLVNDGVVDAETEENFGLLHHPDDALGAFTPKPSFAAYAVAADALASATFAGRDDPLPGLRHLRFDTADGPLHVLWSDAARTISLEVAGSAEITTMFGAAETVSGGSGAPVLAHVGTEPLYVHGDMTAIGQTAAALTLDPAVAGSPVAGTWTVQGRPDAASAWRLVLPDGTEAAQTTEPGATASTSVTVPAAATAGAYETSARVFEGDRYAGTLRATTTVREPVTLQAAQALTADGTSVLRVRVANASATPRALTSLSYIVGATSAQLSAPTTIDADADVVIDVPLDELTEPAAFTATAVVDGSTLTASGRVAPVDAASVQPATHRTITVDGTLDDLGGVAPIAFAANGDADDADQSARAWLTWDEEYLYLSADVADDVHDQPAQGANIWQGDSIQFTVAGGAPGAATTWHEFGMALTSAGPQLYRWLSVDAGAGPVPGAPVAISRDDDTGRTVYETAIPWSLLRGVDPTTSLLSSAAIVNEADGAGRAGFLSWGGGIAGEKDSGQFTAVRLLAPTPVVEPPIEPTEPGVAGGSGSSAPGTATGGGAVSSATAAGTGDARALASTGGSSLLTWLGAAIAATVTAGGLLVMRRAARRS</sequence>
<keyword evidence="2" id="KW-1133">Transmembrane helix</keyword>
<evidence type="ECO:0000313" key="5">
    <source>
        <dbReference type="EMBL" id="MDD7961079.1"/>
    </source>
</evidence>
<dbReference type="CDD" id="cd09621">
    <property type="entry name" value="CBM9_like_5"/>
    <property type="match status" value="1"/>
</dbReference>
<evidence type="ECO:0000256" key="3">
    <source>
        <dbReference type="SAM" id="SignalP"/>
    </source>
</evidence>